<dbReference type="Gene3D" id="2.130.10.10">
    <property type="entry name" value="YVTN repeat-like/Quinoprotein amine dehydrogenase"/>
    <property type="match status" value="7"/>
</dbReference>
<keyword evidence="5" id="KW-0614">Plasmid</keyword>
<evidence type="ECO:0000313" key="6">
    <source>
        <dbReference type="Proteomes" id="UP000217507"/>
    </source>
</evidence>
<dbReference type="PANTHER" id="PTHR19879">
    <property type="entry name" value="TRANSCRIPTION INITIATION FACTOR TFIID"/>
    <property type="match status" value="1"/>
</dbReference>
<dbReference type="PRINTS" id="PR00320">
    <property type="entry name" value="GPROTEINBRPT"/>
</dbReference>
<dbReference type="InterPro" id="IPR019775">
    <property type="entry name" value="WD40_repeat_CS"/>
</dbReference>
<dbReference type="SMART" id="SM00320">
    <property type="entry name" value="WD40"/>
    <property type="match status" value="14"/>
</dbReference>
<proteinExistence type="predicted"/>
<feature type="repeat" description="WD" evidence="3">
    <location>
        <begin position="761"/>
        <end position="802"/>
    </location>
</feature>
<dbReference type="Pfam" id="PF25172">
    <property type="entry name" value="Beta-prop_WDR3_2nd"/>
    <property type="match status" value="1"/>
</dbReference>
<dbReference type="PANTHER" id="PTHR19879:SF9">
    <property type="entry name" value="TRANSCRIPTION INITIATION FACTOR TFIID SUBUNIT 5"/>
    <property type="match status" value="1"/>
</dbReference>
<keyword evidence="2" id="KW-0677">Repeat</keyword>
<feature type="repeat" description="WD" evidence="3">
    <location>
        <begin position="1098"/>
        <end position="1139"/>
    </location>
</feature>
<feature type="repeat" description="WD" evidence="3">
    <location>
        <begin position="929"/>
        <end position="970"/>
    </location>
</feature>
<feature type="repeat" description="WD" evidence="3">
    <location>
        <begin position="887"/>
        <end position="928"/>
    </location>
</feature>
<dbReference type="InterPro" id="IPR027417">
    <property type="entry name" value="P-loop_NTPase"/>
</dbReference>
<feature type="repeat" description="WD" evidence="3">
    <location>
        <begin position="593"/>
        <end position="634"/>
    </location>
</feature>
<dbReference type="GO" id="GO:0043531">
    <property type="term" value="F:ADP binding"/>
    <property type="evidence" value="ECO:0007669"/>
    <property type="project" value="InterPro"/>
</dbReference>
<evidence type="ECO:0000259" key="4">
    <source>
        <dbReference type="Pfam" id="PF00931"/>
    </source>
</evidence>
<dbReference type="Pfam" id="PF00931">
    <property type="entry name" value="NB-ARC"/>
    <property type="match status" value="1"/>
</dbReference>
<name>A0A1Z4KWZ6_ANAVA</name>
<feature type="repeat" description="WD" evidence="3">
    <location>
        <begin position="551"/>
        <end position="592"/>
    </location>
</feature>
<dbReference type="Gene3D" id="3.40.50.300">
    <property type="entry name" value="P-loop containing nucleotide triphosphate hydrolases"/>
    <property type="match status" value="1"/>
</dbReference>
<feature type="repeat" description="WD" evidence="3">
    <location>
        <begin position="803"/>
        <end position="844"/>
    </location>
</feature>
<feature type="repeat" description="WD" evidence="3">
    <location>
        <begin position="971"/>
        <end position="1012"/>
    </location>
</feature>
<evidence type="ECO:0000256" key="3">
    <source>
        <dbReference type="PROSITE-ProRule" id="PRU00221"/>
    </source>
</evidence>
<accession>A0A1Z4KWZ6</accession>
<dbReference type="PROSITE" id="PS00678">
    <property type="entry name" value="WD_REPEATS_1"/>
    <property type="match status" value="10"/>
</dbReference>
<sequence length="1172" mass="130724">MVLQNWRRKRGVALTTRGWQKLQEARRKLEAKENFGNSYTLEEISTLTGLYTSTISKVLNREGGVDKKTLEKLFLAFQSKLHKSDYLNSNTRLDWGDSSFISVFYGRKEEVTILEQWIVDERCQLVALLGMGGIGKTALSIKFAQQIQEEFEYVIWRSLREAPPAKTILTQFLQFLSEEQETEVNLPESLSDKISRLIYYLRTHRCLLILDNAESILRYGSRAGQYQEGYEEYGEIFRRLGEATHQSCLVLTSREKPKEVALLEGKLLPVRSLKLNGLNVAEGQKILKLKRLSAAEDEWKAMIECYGGNPLALKIVATTIEDVFAGNVTEFLQQNTFVFGDIRDILTQQFERLSNLEKEIMYWLAINCEPVSLSELQDDILSPVSQRKLLEALESLIRRSLVEKSITSFTLQPVVMEYIAQVLIEQVCEEIATGNLELFRCHALVKASAKDYIKETQVRLILKQVINGLLTILRSKRGIENQLTKILVKLREESPEEPSYTGGNVLNLLCQLQTDLTGYDFSELTIWQADLRNIKLYDVNFQNTDLSKSIFTETFSGVLSIAFSPNGKLLAIGDTNGEIRLYQVMDSKQVLTCQGHTNWIPSLTFSPDGNMLASSSSDHTVRLWDVDTGKCLQTLQGHTHEVWTVAFSPDGKTLVSGSNDCTMKLWHINTGKCFKTFQGHISWIICAVFTLDGQMLVSGSDDDTIRLWDTSTGECLKIFWGHDDGIRGITISPDGQTIISSSDDQTVKLWDIDTCECIKTLQGHNAAVWSVAISPQGNLIASGSLDHTVKLWSATTGQCLKTLQGHSAWVFSVAFSQQGNILASGSEDQTVKLWDVSTGRCLKTFSGYTSQFWSVSYSPNGQMLASGSQDHMVRLWDVNTGQALQIFQAHDAAVRSVAFSPNGQTLATGSDDQTVKLWNTNTCQVLQAFHGHQALVWSVAYSPDGQMLASGSQDLTVKLWDINTGKTLQTLQGHRAAIQSVAFCPKGRTLASCAWDQTVKLWDISTGECKGTFEGHTNWVWSIAFSPDGELIASASYDGTVRLWSVSTGVCVQTFQVCVNGIVKAVVFSRNGRFLASSSPDYSVKIWDIETGECKRTLYGHSAWVWSIDFSPDNINLASSGADETIRIWDISTSKCLKTLKAKKFYEGMKIRGVKGLTTATIATLKGLGAIV</sequence>
<dbReference type="AlphaFoldDB" id="A0A1Z4KWZ6"/>
<dbReference type="InterPro" id="IPR015943">
    <property type="entry name" value="WD40/YVTN_repeat-like_dom_sf"/>
</dbReference>
<feature type="repeat" description="WD" evidence="3">
    <location>
        <begin position="719"/>
        <end position="760"/>
    </location>
</feature>
<keyword evidence="1 3" id="KW-0853">WD repeat</keyword>
<feature type="repeat" description="WD" evidence="3">
    <location>
        <begin position="845"/>
        <end position="886"/>
    </location>
</feature>
<evidence type="ECO:0000256" key="2">
    <source>
        <dbReference type="ARBA" id="ARBA00022737"/>
    </source>
</evidence>
<dbReference type="InterPro" id="IPR001680">
    <property type="entry name" value="WD40_rpt"/>
</dbReference>
<dbReference type="SUPFAM" id="SSF52540">
    <property type="entry name" value="P-loop containing nucleoside triphosphate hydrolases"/>
    <property type="match status" value="1"/>
</dbReference>
<dbReference type="InterPro" id="IPR036322">
    <property type="entry name" value="WD40_repeat_dom_sf"/>
</dbReference>
<dbReference type="EMBL" id="AP018220">
    <property type="protein sequence ID" value="BAY73560.1"/>
    <property type="molecule type" value="Genomic_DNA"/>
</dbReference>
<feature type="repeat" description="WD" evidence="3">
    <location>
        <begin position="1013"/>
        <end position="1054"/>
    </location>
</feature>
<dbReference type="Proteomes" id="UP000217507">
    <property type="component" value="Plasmid Plasmid4 dna"/>
</dbReference>
<feature type="repeat" description="WD" evidence="3">
    <location>
        <begin position="677"/>
        <end position="718"/>
    </location>
</feature>
<reference evidence="5 6" key="1">
    <citation type="submission" date="2017-06" db="EMBL/GenBank/DDBJ databases">
        <title>Genome sequencing of cyanobaciteial culture collection at National Institute for Environmental Studies (NIES).</title>
        <authorList>
            <person name="Hirose Y."/>
            <person name="Shimura Y."/>
            <person name="Fujisawa T."/>
            <person name="Nakamura Y."/>
            <person name="Kawachi M."/>
        </authorList>
    </citation>
    <scope>NUCLEOTIDE SEQUENCE [LARGE SCALE GENOMIC DNA]</scope>
    <source>
        <strain evidence="5 6">NIES-23</strain>
        <plasmid evidence="6">Plasmid Plasmid4 dna</plasmid>
    </source>
</reference>
<dbReference type="Pfam" id="PF25173">
    <property type="entry name" value="Beta-prop_WDR3_1st"/>
    <property type="match status" value="1"/>
</dbReference>
<dbReference type="CDD" id="cd00200">
    <property type="entry name" value="WD40"/>
    <property type="match status" value="2"/>
</dbReference>
<feature type="repeat" description="WD" evidence="3">
    <location>
        <begin position="635"/>
        <end position="676"/>
    </location>
</feature>
<gene>
    <name evidence="5" type="ORF">NIES23_64120</name>
</gene>
<dbReference type="InterPro" id="IPR002182">
    <property type="entry name" value="NB-ARC"/>
</dbReference>
<dbReference type="InterPro" id="IPR020472">
    <property type="entry name" value="WD40_PAC1"/>
</dbReference>
<dbReference type="PRINTS" id="PR00364">
    <property type="entry name" value="DISEASERSIST"/>
</dbReference>
<dbReference type="Pfam" id="PF00400">
    <property type="entry name" value="WD40"/>
    <property type="match status" value="3"/>
</dbReference>
<protein>
    <submittedName>
        <fullName evidence="5">WD-40 repeat-containing protein</fullName>
    </submittedName>
</protein>
<geneLocation type="plasmid" evidence="5">
    <name>plasmid4</name>
</geneLocation>
<evidence type="ECO:0000256" key="1">
    <source>
        <dbReference type="ARBA" id="ARBA00022574"/>
    </source>
</evidence>
<feature type="repeat" description="WD" evidence="3">
    <location>
        <begin position="1063"/>
        <end position="1097"/>
    </location>
</feature>
<evidence type="ECO:0000313" key="5">
    <source>
        <dbReference type="EMBL" id="BAY73560.1"/>
    </source>
</evidence>
<dbReference type="SUPFAM" id="SSF50978">
    <property type="entry name" value="WD40 repeat-like"/>
    <property type="match status" value="3"/>
</dbReference>
<feature type="domain" description="NB-ARC" evidence="4">
    <location>
        <begin position="110"/>
        <end position="212"/>
    </location>
</feature>
<dbReference type="FunFam" id="2.130.10.10:FF:000228">
    <property type="entry name" value="COMPASS-like H3K4 histone methylase component WDR5A"/>
    <property type="match status" value="1"/>
</dbReference>
<dbReference type="PROSITE" id="PS50082">
    <property type="entry name" value="WD_REPEATS_2"/>
    <property type="match status" value="14"/>
</dbReference>
<dbReference type="PROSITE" id="PS50294">
    <property type="entry name" value="WD_REPEATS_REGION"/>
    <property type="match status" value="13"/>
</dbReference>
<organism evidence="5 6">
    <name type="scientific">Trichormus variabilis NIES-23</name>
    <dbReference type="NCBI Taxonomy" id="1973479"/>
    <lineage>
        <taxon>Bacteria</taxon>
        <taxon>Bacillati</taxon>
        <taxon>Cyanobacteriota</taxon>
        <taxon>Cyanophyceae</taxon>
        <taxon>Nostocales</taxon>
        <taxon>Nostocaceae</taxon>
        <taxon>Trichormus</taxon>
    </lineage>
</organism>